<reference evidence="4" key="1">
    <citation type="submission" date="2022-12" db="EMBL/GenBank/DDBJ databases">
        <authorList>
            <person name="Webb A."/>
        </authorList>
    </citation>
    <scope>NUCLEOTIDE SEQUENCE</scope>
    <source>
        <strain evidence="4">Hp1</strain>
    </source>
</reference>
<feature type="region of interest" description="Disordered" evidence="2">
    <location>
        <begin position="217"/>
        <end position="244"/>
    </location>
</feature>
<keyword evidence="1" id="KW-0479">Metal-binding</keyword>
<feature type="region of interest" description="Disordered" evidence="2">
    <location>
        <begin position="1"/>
        <end position="69"/>
    </location>
</feature>
<accession>A0AAV0UVB0</accession>
<evidence type="ECO:0000313" key="5">
    <source>
        <dbReference type="Proteomes" id="UP001162031"/>
    </source>
</evidence>
<feature type="compositionally biased region" description="Basic and acidic residues" evidence="2">
    <location>
        <begin position="33"/>
        <end position="52"/>
    </location>
</feature>
<feature type="compositionally biased region" description="Low complexity" evidence="2">
    <location>
        <begin position="162"/>
        <end position="174"/>
    </location>
</feature>
<feature type="domain" description="C2H2-type" evidence="3">
    <location>
        <begin position="82"/>
        <end position="112"/>
    </location>
</feature>
<comment type="caution">
    <text evidence="4">The sequence shown here is derived from an EMBL/GenBank/DDBJ whole genome shotgun (WGS) entry which is preliminary data.</text>
</comment>
<dbReference type="PROSITE" id="PS50157">
    <property type="entry name" value="ZINC_FINGER_C2H2_2"/>
    <property type="match status" value="1"/>
</dbReference>
<sequence length="582" mass="63154">MQAELCVQSKPQSSTKHQPPPSALQSHPLGADKAARFKEEKHLKIETRDLGRSNRKPPGAEDVSSVSKKRRRRLAAEIDRKYKCPFAACQKAYGSEGSLIHHQKLKHPEQVDRREKESKIGTLVLPLHRNVTIRPATPLMAMANRPKLLLCDQRNNRGLHCPMAPSSDAPPAAKASRRSTRSRSNSEPVSVVSEKGNARVCTSNGKLMSKAYPKLPRKPRRVATTSHAMKTEATARRAKLRSKSESLADMNPFCQLDELSISMFDGSNGRATNHEAVLPFGNVVSSTEDASFDWPGDAVSASGNYTTTPSSDEQAIDSDILSVLASCDTVDPPMSHFTGGLPAAHSYQPRSDFDELDDTEMMSVGEDCFKIAGNVTLPIQASQQLVTNESEIDLGLNALSIMGDEWSNGLLLSDHLEKMSMAPGDTPPHITIPTFGNEAILSSGIGDRVRSASDPVRAVAPIYPQLHHVASMPLDAASVKLSSQLTGDTTLGGHQQSELQQWLPCYSVPEVAKVGNNVAHPMLLVASENASASSSLQPPSSDTLDRLLQYDDAVGWKSVDVYECDAVVDYALCDTEMTPTQF</sequence>
<dbReference type="SMART" id="SM00355">
    <property type="entry name" value="ZnF_C2H2"/>
    <property type="match status" value="1"/>
</dbReference>
<keyword evidence="5" id="KW-1185">Reference proteome</keyword>
<name>A0AAV0UVB0_HYABA</name>
<gene>
    <name evidence="4" type="ORF">HBR001_LOCUS7986</name>
</gene>
<organism evidence="4 5">
    <name type="scientific">Hyaloperonospora brassicae</name>
    <name type="common">Brassica downy mildew</name>
    <name type="synonym">Peronospora brassicae</name>
    <dbReference type="NCBI Taxonomy" id="162125"/>
    <lineage>
        <taxon>Eukaryota</taxon>
        <taxon>Sar</taxon>
        <taxon>Stramenopiles</taxon>
        <taxon>Oomycota</taxon>
        <taxon>Peronosporomycetes</taxon>
        <taxon>Peronosporales</taxon>
        <taxon>Peronosporaceae</taxon>
        <taxon>Hyaloperonospora</taxon>
    </lineage>
</organism>
<dbReference type="PROSITE" id="PS00028">
    <property type="entry name" value="ZINC_FINGER_C2H2_1"/>
    <property type="match status" value="1"/>
</dbReference>
<dbReference type="GO" id="GO:0008270">
    <property type="term" value="F:zinc ion binding"/>
    <property type="evidence" value="ECO:0007669"/>
    <property type="project" value="UniProtKB-KW"/>
</dbReference>
<protein>
    <recommendedName>
        <fullName evidence="3">C2H2-type domain-containing protein</fullName>
    </recommendedName>
</protein>
<feature type="region of interest" description="Disordered" evidence="2">
    <location>
        <begin position="160"/>
        <end position="197"/>
    </location>
</feature>
<evidence type="ECO:0000313" key="4">
    <source>
        <dbReference type="EMBL" id="CAI5739923.1"/>
    </source>
</evidence>
<dbReference type="InterPro" id="IPR013087">
    <property type="entry name" value="Znf_C2H2_type"/>
</dbReference>
<evidence type="ECO:0000256" key="2">
    <source>
        <dbReference type="SAM" id="MobiDB-lite"/>
    </source>
</evidence>
<keyword evidence="1" id="KW-0862">Zinc</keyword>
<evidence type="ECO:0000256" key="1">
    <source>
        <dbReference type="PROSITE-ProRule" id="PRU00042"/>
    </source>
</evidence>
<evidence type="ECO:0000259" key="3">
    <source>
        <dbReference type="PROSITE" id="PS50157"/>
    </source>
</evidence>
<dbReference type="Proteomes" id="UP001162031">
    <property type="component" value="Unassembled WGS sequence"/>
</dbReference>
<dbReference type="AlphaFoldDB" id="A0AAV0UVB0"/>
<keyword evidence="1" id="KW-0863">Zinc-finger</keyword>
<proteinExistence type="predicted"/>
<dbReference type="EMBL" id="CANTFL010001441">
    <property type="protein sequence ID" value="CAI5739923.1"/>
    <property type="molecule type" value="Genomic_DNA"/>
</dbReference>